<keyword evidence="2" id="KW-1185">Reference proteome</keyword>
<name>A0AAV2P7V5_9HYME</name>
<gene>
    <name evidence="1" type="ORF">LPLAT_LOCUS13681</name>
</gene>
<accession>A0AAV2P7V5</accession>
<organism evidence="1 2">
    <name type="scientific">Lasius platythorax</name>
    <dbReference type="NCBI Taxonomy" id="488582"/>
    <lineage>
        <taxon>Eukaryota</taxon>
        <taxon>Metazoa</taxon>
        <taxon>Ecdysozoa</taxon>
        <taxon>Arthropoda</taxon>
        <taxon>Hexapoda</taxon>
        <taxon>Insecta</taxon>
        <taxon>Pterygota</taxon>
        <taxon>Neoptera</taxon>
        <taxon>Endopterygota</taxon>
        <taxon>Hymenoptera</taxon>
        <taxon>Apocrita</taxon>
        <taxon>Aculeata</taxon>
        <taxon>Formicoidea</taxon>
        <taxon>Formicidae</taxon>
        <taxon>Formicinae</taxon>
        <taxon>Lasius</taxon>
        <taxon>Lasius</taxon>
    </lineage>
</organism>
<protein>
    <submittedName>
        <fullName evidence="1">Uncharacterized protein</fullName>
    </submittedName>
</protein>
<evidence type="ECO:0000313" key="1">
    <source>
        <dbReference type="EMBL" id="CAL1688658.1"/>
    </source>
</evidence>
<reference evidence="1" key="1">
    <citation type="submission" date="2024-04" db="EMBL/GenBank/DDBJ databases">
        <authorList>
            <consortium name="Molecular Ecology Group"/>
        </authorList>
    </citation>
    <scope>NUCLEOTIDE SEQUENCE</scope>
</reference>
<evidence type="ECO:0000313" key="2">
    <source>
        <dbReference type="Proteomes" id="UP001497644"/>
    </source>
</evidence>
<proteinExistence type="predicted"/>
<sequence length="8" mass="921">MDEPAVPY</sequence>
<dbReference type="EMBL" id="OZ034831">
    <property type="protein sequence ID" value="CAL1688658.1"/>
    <property type="molecule type" value="Genomic_DNA"/>
</dbReference>
<dbReference type="Proteomes" id="UP001497644">
    <property type="component" value="Chromosome 8"/>
</dbReference>